<keyword evidence="3" id="KW-1185">Reference proteome</keyword>
<reference evidence="2 3" key="1">
    <citation type="submission" date="2019-02" db="EMBL/GenBank/DDBJ databases">
        <title>Deep-cultivation of Planctomycetes and their phenomic and genomic characterization uncovers novel biology.</title>
        <authorList>
            <person name="Wiegand S."/>
            <person name="Jogler M."/>
            <person name="Boedeker C."/>
            <person name="Pinto D."/>
            <person name="Vollmers J."/>
            <person name="Rivas-Marin E."/>
            <person name="Kohn T."/>
            <person name="Peeters S.H."/>
            <person name="Heuer A."/>
            <person name="Rast P."/>
            <person name="Oberbeckmann S."/>
            <person name="Bunk B."/>
            <person name="Jeske O."/>
            <person name="Meyerdierks A."/>
            <person name="Storesund J.E."/>
            <person name="Kallscheuer N."/>
            <person name="Luecker S."/>
            <person name="Lage O.M."/>
            <person name="Pohl T."/>
            <person name="Merkel B.J."/>
            <person name="Hornburger P."/>
            <person name="Mueller R.-W."/>
            <person name="Bruemmer F."/>
            <person name="Labrenz M."/>
            <person name="Spormann A.M."/>
            <person name="Op den Camp H."/>
            <person name="Overmann J."/>
            <person name="Amann R."/>
            <person name="Jetten M.S.M."/>
            <person name="Mascher T."/>
            <person name="Medema M.H."/>
            <person name="Devos D.P."/>
            <person name="Kaster A.-K."/>
            <person name="Ovreas L."/>
            <person name="Rohde M."/>
            <person name="Galperin M.Y."/>
            <person name="Jogler C."/>
        </authorList>
    </citation>
    <scope>NUCLEOTIDE SEQUENCE [LARGE SCALE GENOMIC DNA]</scope>
    <source>
        <strain evidence="2 3">Pla110</strain>
    </source>
</reference>
<protein>
    <submittedName>
        <fullName evidence="2">Phage Terminase</fullName>
    </submittedName>
</protein>
<dbReference type="Gene3D" id="3.40.50.300">
    <property type="entry name" value="P-loop containing nucleotide triphosphate hydrolases"/>
    <property type="match status" value="1"/>
</dbReference>
<dbReference type="Pfam" id="PF03354">
    <property type="entry name" value="TerL_ATPase"/>
    <property type="match status" value="1"/>
</dbReference>
<dbReference type="Gene3D" id="3.30.420.240">
    <property type="match status" value="1"/>
</dbReference>
<dbReference type="PANTHER" id="PTHR41287">
    <property type="match status" value="1"/>
</dbReference>
<proteinExistence type="predicted"/>
<dbReference type="InterPro" id="IPR027417">
    <property type="entry name" value="P-loop_NTPase"/>
</dbReference>
<gene>
    <name evidence="2" type="ORF">Pla110_03220</name>
</gene>
<dbReference type="AlphaFoldDB" id="A0A518CHB1"/>
<accession>A0A518CHB1</accession>
<dbReference type="InterPro" id="IPR046461">
    <property type="entry name" value="TerL_ATPase"/>
</dbReference>
<evidence type="ECO:0000313" key="3">
    <source>
        <dbReference type="Proteomes" id="UP000317178"/>
    </source>
</evidence>
<evidence type="ECO:0000259" key="1">
    <source>
        <dbReference type="Pfam" id="PF03354"/>
    </source>
</evidence>
<evidence type="ECO:0000313" key="2">
    <source>
        <dbReference type="EMBL" id="QDU78618.1"/>
    </source>
</evidence>
<dbReference type="Proteomes" id="UP000317178">
    <property type="component" value="Chromosome"/>
</dbReference>
<dbReference type="EMBL" id="CP036281">
    <property type="protein sequence ID" value="QDU78618.1"/>
    <property type="molecule type" value="Genomic_DNA"/>
</dbReference>
<dbReference type="PANTHER" id="PTHR41287:SF1">
    <property type="entry name" value="PROTEIN YMFN"/>
    <property type="match status" value="1"/>
</dbReference>
<dbReference type="KEGG" id="plon:Pla110_03220"/>
<dbReference type="InterPro" id="IPR005021">
    <property type="entry name" value="Terminase_largesu-like"/>
</dbReference>
<organism evidence="2 3">
    <name type="scientific">Polystyrenella longa</name>
    <dbReference type="NCBI Taxonomy" id="2528007"/>
    <lineage>
        <taxon>Bacteria</taxon>
        <taxon>Pseudomonadati</taxon>
        <taxon>Planctomycetota</taxon>
        <taxon>Planctomycetia</taxon>
        <taxon>Planctomycetales</taxon>
        <taxon>Planctomycetaceae</taxon>
        <taxon>Polystyrenella</taxon>
    </lineage>
</organism>
<name>A0A518CHB1_9PLAN</name>
<sequence>MKCQLQLRKTAHDRLLAQSPEYFRNQLRIESEGHQPLREILEPWQQDDFAALDPAWRWLAEDRKPSRQGRLIRRAYIERPRGHSKTSDMAVQIAWILQYAKQNLRGVAAAADRDQAGLILNAIRKLIQLNPQLCRDLVVRKEYVENQLTGSRLELISSDVQSSWGILPDFVVCDELCHWEKADLWYSLLSSASKRRHCLLIVLTNAGVGRDWQWEVRENARRHHRWYFASLDGPHASWIQQESLEEQRQLLPLPVYERLWLNRWQHSDGEFVTLAEAEACRLDSLVYCDRGEPQYEYIAAIDYAEKRDYTVGIVLHCEGERLIVDRMDVVVPSANEPTPVAWVEEWMHEIASSFSVQRFIIDEYQLLGTIQRLENEYPIQRFEFAGSRGNHELAMLLRQLIVGRRVRWYSGCGQISGGERQDDLETELASLLLKQLGRGRIRIDHQSRLGYHDDRAFALGAACLYAVKGTASSDWLEMTLPDERGFQL</sequence>
<feature type="domain" description="Terminase large subunit-like ATPase" evidence="1">
    <location>
        <begin position="68"/>
        <end position="212"/>
    </location>
</feature>